<dbReference type="FunFam" id="3.40.50.720:FF:000363">
    <property type="entry name" value="D-isomer specific 2-hydroxyacid dehydrogenase"/>
    <property type="match status" value="1"/>
</dbReference>
<gene>
    <name evidence="5" type="ORF">BaRGS_00018220</name>
</gene>
<organism evidence="5 6">
    <name type="scientific">Batillaria attramentaria</name>
    <dbReference type="NCBI Taxonomy" id="370345"/>
    <lineage>
        <taxon>Eukaryota</taxon>
        <taxon>Metazoa</taxon>
        <taxon>Spiralia</taxon>
        <taxon>Lophotrochozoa</taxon>
        <taxon>Mollusca</taxon>
        <taxon>Gastropoda</taxon>
        <taxon>Caenogastropoda</taxon>
        <taxon>Sorbeoconcha</taxon>
        <taxon>Cerithioidea</taxon>
        <taxon>Batillariidae</taxon>
        <taxon>Batillaria</taxon>
    </lineage>
</organism>
<feature type="compositionally biased region" description="Polar residues" evidence="3">
    <location>
        <begin position="535"/>
        <end position="544"/>
    </location>
</feature>
<evidence type="ECO:0000313" key="5">
    <source>
        <dbReference type="EMBL" id="KAK7490617.1"/>
    </source>
</evidence>
<dbReference type="PANTHER" id="PTHR43333:SF1">
    <property type="entry name" value="D-ISOMER SPECIFIC 2-HYDROXYACID DEHYDROGENASE NAD-BINDING DOMAIN-CONTAINING PROTEIN"/>
    <property type="match status" value="1"/>
</dbReference>
<feature type="region of interest" description="Disordered" evidence="3">
    <location>
        <begin position="556"/>
        <end position="579"/>
    </location>
</feature>
<dbReference type="InterPro" id="IPR036291">
    <property type="entry name" value="NAD(P)-bd_dom_sf"/>
</dbReference>
<protein>
    <recommendedName>
        <fullName evidence="4">D-isomer specific 2-hydroxyacid dehydrogenase NAD-binding domain-containing protein</fullName>
    </recommendedName>
</protein>
<comment type="caution">
    <text evidence="5">The sequence shown here is derived from an EMBL/GenBank/DDBJ whole genome shotgun (WGS) entry which is preliminary data.</text>
</comment>
<dbReference type="GO" id="GO:0016491">
    <property type="term" value="F:oxidoreductase activity"/>
    <property type="evidence" value="ECO:0007669"/>
    <property type="project" value="UniProtKB-KW"/>
</dbReference>
<dbReference type="Proteomes" id="UP001519460">
    <property type="component" value="Unassembled WGS sequence"/>
</dbReference>
<dbReference type="InterPro" id="IPR006140">
    <property type="entry name" value="D-isomer_DH_NAD-bd"/>
</dbReference>
<evidence type="ECO:0000256" key="1">
    <source>
        <dbReference type="ARBA" id="ARBA00023002"/>
    </source>
</evidence>
<accession>A0ABD0KV10</accession>
<keyword evidence="6" id="KW-1185">Reference proteome</keyword>
<evidence type="ECO:0000313" key="6">
    <source>
        <dbReference type="Proteomes" id="UP001519460"/>
    </source>
</evidence>
<keyword evidence="1" id="KW-0560">Oxidoreductase</keyword>
<keyword evidence="2" id="KW-0520">NAD</keyword>
<evidence type="ECO:0000256" key="2">
    <source>
        <dbReference type="ARBA" id="ARBA00023027"/>
    </source>
</evidence>
<dbReference type="PANTHER" id="PTHR43333">
    <property type="entry name" value="2-HACID_DH_C DOMAIN-CONTAINING PROTEIN"/>
    <property type="match status" value="1"/>
</dbReference>
<sequence>MAGRVCIASAVRDLTKHVKQLLPNVHVEDTHYARGSGVPAEMLSILRETEILLCDGDAFLWCLNNNATPKLKWAQSTWAGVDSVTKAFEYTKPTLDFHLTRPGEAFGAIMAEYVIGQIIAKERGFLRMAEKQQQKEWAMSEFNHFRPLSSLTIGLLGFGAIGKEVARVCKAMGIGVWAVNRTPGKSPSPDVDQFRLIEDLPEVLSSCDYICSILPSTPATRDMLSGDVLKHCQTRGSVLINIGRGSVISDDSLVKAVREGWIKGAILDVFNTEPLPADSPLWSLPNVVISPHVSGPTLPDKSNAPGTDAVNTANSTDVYDMPKLKPDLLNIPSAKPRPSAPVDSQENPKARGLSWAPDVRPRRVPADDSPSGGLPATPTSSASSVYTPKVRTESMYTMRSGVMGQDCDYESLPGCSGNEWSLPESFPTRERAWSTVTVREGVFGGNARTSLTPDLPLNDPRRISMGRFSDDLTCQWAPAEVMDRGRWSTIAVRNGVYGGVRPTSLQAELSAEGSQDRSVPGILKNRKASHKDCSSAKTDSSGPSWISRLLFRTDKTRKDENKYPSTQPAPPPPPSQTQPVWLKVAEPEPTAPSEKMETLRFRLEEIIVDMALIKGSMDQLSHAVILLDDRIRDLTRDVRMLKKYGLMVRMIKFWYALVSSQLSNGHGCHDTTQTSPDTESFPLRGCSLRWNQRLYFP</sequence>
<feature type="non-terminal residue" evidence="5">
    <location>
        <position position="697"/>
    </location>
</feature>
<feature type="domain" description="D-isomer specific 2-hydroxyacid dehydrogenase NAD-binding" evidence="4">
    <location>
        <begin position="116"/>
        <end position="294"/>
    </location>
</feature>
<dbReference type="SUPFAM" id="SSF51735">
    <property type="entry name" value="NAD(P)-binding Rossmann-fold domains"/>
    <property type="match status" value="1"/>
</dbReference>
<evidence type="ECO:0000256" key="3">
    <source>
        <dbReference type="SAM" id="MobiDB-lite"/>
    </source>
</evidence>
<feature type="compositionally biased region" description="Polar residues" evidence="3">
    <location>
        <begin position="508"/>
        <end position="517"/>
    </location>
</feature>
<dbReference type="Gene3D" id="3.40.50.720">
    <property type="entry name" value="NAD(P)-binding Rossmann-like Domain"/>
    <property type="match status" value="2"/>
</dbReference>
<dbReference type="CDD" id="cd05300">
    <property type="entry name" value="2-Hacid_dh_1"/>
    <property type="match status" value="1"/>
</dbReference>
<feature type="region of interest" description="Disordered" evidence="3">
    <location>
        <begin position="508"/>
        <end position="544"/>
    </location>
</feature>
<feature type="compositionally biased region" description="Pro residues" evidence="3">
    <location>
        <begin position="567"/>
        <end position="576"/>
    </location>
</feature>
<reference evidence="5 6" key="1">
    <citation type="journal article" date="2023" name="Sci. Data">
        <title>Genome assembly of the Korean intertidal mud-creeper Batillaria attramentaria.</title>
        <authorList>
            <person name="Patra A.K."/>
            <person name="Ho P.T."/>
            <person name="Jun S."/>
            <person name="Lee S.J."/>
            <person name="Kim Y."/>
            <person name="Won Y.J."/>
        </authorList>
    </citation>
    <scope>NUCLEOTIDE SEQUENCE [LARGE SCALE GENOMIC DNA]</scope>
    <source>
        <strain evidence="5">Wonlab-2016</strain>
    </source>
</reference>
<dbReference type="AlphaFoldDB" id="A0ABD0KV10"/>
<dbReference type="Pfam" id="PF02826">
    <property type="entry name" value="2-Hacid_dh_C"/>
    <property type="match status" value="1"/>
</dbReference>
<name>A0ABD0KV10_9CAEN</name>
<feature type="region of interest" description="Disordered" evidence="3">
    <location>
        <begin position="295"/>
        <end position="387"/>
    </location>
</feature>
<proteinExistence type="predicted"/>
<evidence type="ECO:0000259" key="4">
    <source>
        <dbReference type="Pfam" id="PF02826"/>
    </source>
</evidence>
<feature type="compositionally biased region" description="Polar residues" evidence="3">
    <location>
        <begin position="377"/>
        <end position="386"/>
    </location>
</feature>
<dbReference type="EMBL" id="JACVVK020000125">
    <property type="protein sequence ID" value="KAK7490617.1"/>
    <property type="molecule type" value="Genomic_DNA"/>
</dbReference>